<dbReference type="HOGENOM" id="CLU_833156_0_0_2"/>
<dbReference type="EnsemblBacteria" id="ABM81110">
    <property type="protein sequence ID" value="ABM81110"/>
    <property type="gene ID" value="Hbut_1280"/>
</dbReference>
<sequence>MAKGELQLYLAGEGSKDVFYESNLPQMLLGGDTHPTSYDVNFLLPFPPERTTDVLLEVGVTTWSLEPFRWKISFNNVVVTREFKPSICTYINGGAAYCKLVYNVKPIVDSRPSNPLSVSIRYAGVREIRLDHIGLFAVAEDADVKARYYYLSGALALSNGEVFSVKMPFRFSNARIHIIVSMPSPEALIVARAGGKIIELGKAVGMVEYQHTLGDITELALEATNVQSTLLVSSILVYEVEAPTPTVKIELEFIEGDEAKITIVNEGNGVAEKVIALSMALGSVLSRQVVGDLKPGTSKSLTVKIRPGTINTIRVIWSSRGKLEFKDLKIKPR</sequence>
<name>A2BM99_HYPBU</name>
<dbReference type="Proteomes" id="UP000002593">
    <property type="component" value="Chromosome"/>
</dbReference>
<reference evidence="1 2" key="1">
    <citation type="journal article" date="2007" name="Archaea">
        <title>The genome of Hyperthermus butylicus: a sulfur-reducing, peptide fermenting, neutrophilic Crenarchaeote growing up to 108 degrees C.</title>
        <authorList>
            <person name="Brugger K."/>
            <person name="Chen L."/>
            <person name="Stark M."/>
            <person name="Zibat A."/>
            <person name="Redder P."/>
            <person name="Ruepp A."/>
            <person name="Awayez M."/>
            <person name="She Q."/>
            <person name="Garrett R.A."/>
            <person name="Klenk H.P."/>
        </authorList>
    </citation>
    <scope>NUCLEOTIDE SEQUENCE [LARGE SCALE GENOMIC DNA]</scope>
    <source>
        <strain evidence="2">DSM 5456 / JCM 9403 / PLM1-5</strain>
    </source>
</reference>
<proteinExistence type="predicted"/>
<dbReference type="STRING" id="415426.Hbut_1280"/>
<dbReference type="eggNOG" id="arCOG05992">
    <property type="taxonomic scope" value="Archaea"/>
</dbReference>
<gene>
    <name evidence="1" type="ordered locus">Hbut_1280</name>
</gene>
<dbReference type="EMBL" id="CP000493">
    <property type="protein sequence ID" value="ABM81110.1"/>
    <property type="molecule type" value="Genomic_DNA"/>
</dbReference>
<organism evidence="1 2">
    <name type="scientific">Hyperthermus butylicus (strain DSM 5456 / JCM 9403 / PLM1-5)</name>
    <dbReference type="NCBI Taxonomy" id="415426"/>
    <lineage>
        <taxon>Archaea</taxon>
        <taxon>Thermoproteota</taxon>
        <taxon>Thermoprotei</taxon>
        <taxon>Desulfurococcales</taxon>
        <taxon>Pyrodictiaceae</taxon>
        <taxon>Hyperthermus</taxon>
    </lineage>
</organism>
<keyword evidence="2" id="KW-1185">Reference proteome</keyword>
<dbReference type="GeneID" id="4781425"/>
<protein>
    <submittedName>
        <fullName evidence="1">Uncharacterized protein</fullName>
    </submittedName>
</protein>
<dbReference type="RefSeq" id="WP_011822428.1">
    <property type="nucleotide sequence ID" value="NC_008818.1"/>
</dbReference>
<evidence type="ECO:0000313" key="2">
    <source>
        <dbReference type="Proteomes" id="UP000002593"/>
    </source>
</evidence>
<evidence type="ECO:0000313" key="1">
    <source>
        <dbReference type="EMBL" id="ABM81110.1"/>
    </source>
</evidence>
<dbReference type="OrthoDB" id="18309at2157"/>
<dbReference type="AlphaFoldDB" id="A2BM99"/>
<dbReference type="KEGG" id="hbu:Hbut_1280"/>
<accession>A2BM99</accession>